<gene>
    <name evidence="2" type="ORF">GMARGA_LOCUS11433</name>
</gene>
<evidence type="ECO:0000313" key="2">
    <source>
        <dbReference type="EMBL" id="CAG8689731.1"/>
    </source>
</evidence>
<dbReference type="Proteomes" id="UP000789901">
    <property type="component" value="Unassembled WGS sequence"/>
</dbReference>
<evidence type="ECO:0000256" key="1">
    <source>
        <dbReference type="SAM" id="MobiDB-lite"/>
    </source>
</evidence>
<feature type="region of interest" description="Disordered" evidence="1">
    <location>
        <begin position="513"/>
        <end position="542"/>
    </location>
</feature>
<proteinExistence type="predicted"/>
<keyword evidence="3" id="KW-1185">Reference proteome</keyword>
<dbReference type="EMBL" id="CAJVQB010006690">
    <property type="protein sequence ID" value="CAG8689731.1"/>
    <property type="molecule type" value="Genomic_DNA"/>
</dbReference>
<protein>
    <submittedName>
        <fullName evidence="2">5199_t:CDS:1</fullName>
    </submittedName>
</protein>
<comment type="caution">
    <text evidence="2">The sequence shown here is derived from an EMBL/GenBank/DDBJ whole genome shotgun (WGS) entry which is preliminary data.</text>
</comment>
<accession>A0ABN7UWT2</accession>
<organism evidence="2 3">
    <name type="scientific">Gigaspora margarita</name>
    <dbReference type="NCBI Taxonomy" id="4874"/>
    <lineage>
        <taxon>Eukaryota</taxon>
        <taxon>Fungi</taxon>
        <taxon>Fungi incertae sedis</taxon>
        <taxon>Mucoromycota</taxon>
        <taxon>Glomeromycotina</taxon>
        <taxon>Glomeromycetes</taxon>
        <taxon>Diversisporales</taxon>
        <taxon>Gigasporaceae</taxon>
        <taxon>Gigaspora</taxon>
    </lineage>
</organism>
<feature type="compositionally biased region" description="Basic and acidic residues" evidence="1">
    <location>
        <begin position="513"/>
        <end position="530"/>
    </location>
</feature>
<feature type="region of interest" description="Disordered" evidence="1">
    <location>
        <begin position="235"/>
        <end position="262"/>
    </location>
</feature>
<sequence length="542" mass="59889">METNFPSKKFKKTRDQHEYDAICDAGALLQKAIQENSKEKILKAQEALRLRAFILRVAEEEEKKYEFWGFGSKNFHYTPYSPPQLQMQYTPPFQGYQNQAVFQNPGLSYQTSFNKPLKQIMCYYCGGASHTASVCASKPGEGSPPGTEKWWESISSKVLDGKDKPTIGSSLLVKKLYTSIPKRCVESDPERNPKALQIDTGSKDVVGKGGSLVGKTGCNNQSSCTGTKVRRDKSLFKDPVEEKLDDSPKISKHHGQGAEPSKGFCPSTSEVFRVLLPSGCSKQTKLEMGRKNLALRPGKNRLGLVARKPGEIQWPSGLEAVIDKDLIRRCLDDRPFCELVKRILGPNIHRQSYGFGNNEIGQKTLVAKGGLQKFVASLFGEGHLDLRDEMGSVSADRNDVWTTHNRPDGILYEHEVTKVQQLSFLPGLGSGKLLHPKVGKRGKLCVPAAPFSSEGTLSHEKLWCKNDSGDPFLDLGQIVAPTSGFKLGSNNTSRTEGHICPGPIRIRRTVEKPKVEVPRSAHSPIEELSQRARSLAKNSVSP</sequence>
<reference evidence="2 3" key="1">
    <citation type="submission" date="2021-06" db="EMBL/GenBank/DDBJ databases">
        <authorList>
            <person name="Kallberg Y."/>
            <person name="Tangrot J."/>
            <person name="Rosling A."/>
        </authorList>
    </citation>
    <scope>NUCLEOTIDE SEQUENCE [LARGE SCALE GENOMIC DNA]</scope>
    <source>
        <strain evidence="2 3">120-4 pot B 10/14</strain>
    </source>
</reference>
<name>A0ABN7UWT2_GIGMA</name>
<feature type="compositionally biased region" description="Basic and acidic residues" evidence="1">
    <location>
        <begin position="235"/>
        <end position="249"/>
    </location>
</feature>
<evidence type="ECO:0000313" key="3">
    <source>
        <dbReference type="Proteomes" id="UP000789901"/>
    </source>
</evidence>